<dbReference type="RefSeq" id="WP_025246502.1">
    <property type="nucleotide sequence ID" value="NZ_CP006568.1"/>
</dbReference>
<name>W0HRJ8_9GAMM</name>
<reference evidence="3 4" key="1">
    <citation type="journal article" date="2014" name="Genome Biol. Evol.">
        <title>Genome degeneration and adaptation in a nascent stage of symbiosis.</title>
        <authorList>
            <person name="Oakeson K.F."/>
            <person name="Gil R."/>
            <person name="Clayton A.L."/>
            <person name="Dunn D.M."/>
            <person name="von Niederhausern A.C."/>
            <person name="Hamil C."/>
            <person name="Aoyagi A."/>
            <person name="Duval B."/>
            <person name="Baca A."/>
            <person name="Silva F.J."/>
            <person name="Vallier A."/>
            <person name="Jackson D.G."/>
            <person name="Latorre A."/>
            <person name="Weiss R.B."/>
            <person name="Heddi A."/>
            <person name="Moya A."/>
            <person name="Dale C."/>
        </authorList>
    </citation>
    <scope>NUCLEOTIDE SEQUENCE [LARGE SCALE GENOMIC DNA]</scope>
    <source>
        <strain evidence="4">none</strain>
    </source>
</reference>
<dbReference type="InterPro" id="IPR036291">
    <property type="entry name" value="NAD(P)-bd_dom_sf"/>
</dbReference>
<dbReference type="AlphaFoldDB" id="W0HRJ8"/>
<dbReference type="PANTHER" id="PTHR43401">
    <property type="entry name" value="L-THREONINE 3-DEHYDROGENASE"/>
    <property type="match status" value="1"/>
</dbReference>
<dbReference type="InterPro" id="IPR013154">
    <property type="entry name" value="ADH-like_N"/>
</dbReference>
<proteinExistence type="predicted"/>
<dbReference type="SUPFAM" id="SSF50129">
    <property type="entry name" value="GroES-like"/>
    <property type="match status" value="1"/>
</dbReference>
<protein>
    <submittedName>
        <fullName evidence="3">Alcohol dehydrogenase</fullName>
    </submittedName>
</protein>
<dbReference type="HOGENOM" id="CLU_846461_0_0_6"/>
<evidence type="ECO:0000313" key="4">
    <source>
        <dbReference type="Proteomes" id="UP000019025"/>
    </source>
</evidence>
<keyword evidence="4" id="KW-1185">Reference proteome</keyword>
<dbReference type="Pfam" id="PF08240">
    <property type="entry name" value="ADH_N"/>
    <property type="match status" value="1"/>
</dbReference>
<evidence type="ECO:0000313" key="3">
    <source>
        <dbReference type="EMBL" id="AHF74778.1"/>
    </source>
</evidence>
<dbReference type="KEGG" id="pes:SOPEG_3493"/>
<dbReference type="eggNOG" id="COG1063">
    <property type="taxonomic scope" value="Bacteria"/>
</dbReference>
<dbReference type="Proteomes" id="UP000019025">
    <property type="component" value="Chromosome"/>
</dbReference>
<evidence type="ECO:0000259" key="2">
    <source>
        <dbReference type="Pfam" id="PF08240"/>
    </source>
</evidence>
<gene>
    <name evidence="3" type="ORF">SOPEG_3493</name>
</gene>
<dbReference type="STRING" id="2342.SOPEG_3493"/>
<organism evidence="3 4">
    <name type="scientific">Candidatus Sodalis pierantonii str. SOPE</name>
    <dbReference type="NCBI Taxonomy" id="2342"/>
    <lineage>
        <taxon>Bacteria</taxon>
        <taxon>Pseudomonadati</taxon>
        <taxon>Pseudomonadota</taxon>
        <taxon>Gammaproteobacteria</taxon>
        <taxon>Enterobacterales</taxon>
        <taxon>Bruguierivoracaceae</taxon>
        <taxon>Sodalis</taxon>
    </lineage>
</organism>
<sequence length="328" mass="36200">MAAVVKLGPGKLCYLEKLIPQHHEWQQWEVCYCGICKTDRALAWSDQSEGRVLGHEVVCRGTDGRYRVLNNEIPCGECEYCQEDWVSHCLHKQELGITHHGGFATHICAPDSSLHTLSLSDPRLGVLVEPLACVMHGLSRLTHAAALQHTSAPLVLIVGSGVAAKMFGHLLLHRWTQAHLALCDIHDDAMAWAQSYPIVCQQTPQDRHYHMVIECSGSRDGMLTALAAVRDAGVVMIYGVSQAGETLPVSAREMFERELTLMASMSGCTQSIFLQALSYVEQHQAFFATLLGKKTDLRQLPYELLYNPPLPGTRSWVVMSPGRTGSGD</sequence>
<dbReference type="InterPro" id="IPR050129">
    <property type="entry name" value="Zn_alcohol_dh"/>
</dbReference>
<feature type="domain" description="Alcohol dehydrogenase-like N-terminal" evidence="2">
    <location>
        <begin position="30"/>
        <end position="117"/>
    </location>
</feature>
<dbReference type="GO" id="GO:0016491">
    <property type="term" value="F:oxidoreductase activity"/>
    <property type="evidence" value="ECO:0007669"/>
    <property type="project" value="UniProtKB-KW"/>
</dbReference>
<dbReference type="Gene3D" id="3.40.50.720">
    <property type="entry name" value="NAD(P)-binding Rossmann-like Domain"/>
    <property type="match status" value="1"/>
</dbReference>
<dbReference type="SUPFAM" id="SSF51735">
    <property type="entry name" value="NAD(P)-binding Rossmann-fold domains"/>
    <property type="match status" value="1"/>
</dbReference>
<dbReference type="EMBL" id="CP006568">
    <property type="protein sequence ID" value="AHF74778.1"/>
    <property type="molecule type" value="Genomic_DNA"/>
</dbReference>
<keyword evidence="1" id="KW-0560">Oxidoreductase</keyword>
<evidence type="ECO:0000256" key="1">
    <source>
        <dbReference type="ARBA" id="ARBA00023002"/>
    </source>
</evidence>
<dbReference type="PATRIC" id="fig|2342.5.peg.3819"/>
<accession>W0HRJ8</accession>
<dbReference type="Gene3D" id="3.90.180.10">
    <property type="entry name" value="Medium-chain alcohol dehydrogenases, catalytic domain"/>
    <property type="match status" value="1"/>
</dbReference>
<dbReference type="InterPro" id="IPR011032">
    <property type="entry name" value="GroES-like_sf"/>
</dbReference>
<dbReference type="PANTHER" id="PTHR43401:SF2">
    <property type="entry name" value="L-THREONINE 3-DEHYDROGENASE"/>
    <property type="match status" value="1"/>
</dbReference>